<evidence type="ECO:0000313" key="2">
    <source>
        <dbReference type="EMBL" id="CAA61688.1"/>
    </source>
</evidence>
<protein>
    <submittedName>
        <fullName evidence="2">L2919 protein</fullName>
    </submittedName>
</protein>
<sequence>MPKKFIKNLECINNNKLSLQQQSSGTSQQSTSSWQSLSSSTSVRGDRVSWSSRGGVLWSFSRGNWSSSRSTVLWGFSGQWAPGGVLSDNVIDGDGSGGNQSWGDSFRTDVVFTRSDGDQSGRFLADSSSGNVSSGRSDSGDSGDRSDSRKLHY</sequence>
<organism evidence="2">
    <name type="scientific">Saccharomyces cerevisiae</name>
    <name type="common">Baker's yeast</name>
    <dbReference type="NCBI Taxonomy" id="4932"/>
    <lineage>
        <taxon>Eukaryota</taxon>
        <taxon>Fungi</taxon>
        <taxon>Dikarya</taxon>
        <taxon>Ascomycota</taxon>
        <taxon>Saccharomycotina</taxon>
        <taxon>Saccharomycetes</taxon>
        <taxon>Saccharomycetales</taxon>
        <taxon>Saccharomycetaceae</taxon>
        <taxon>Saccharomyces</taxon>
    </lineage>
</organism>
<evidence type="ECO:0000256" key="1">
    <source>
        <dbReference type="SAM" id="MobiDB-lite"/>
    </source>
</evidence>
<feature type="compositionally biased region" description="Low complexity" evidence="1">
    <location>
        <begin position="126"/>
        <end position="137"/>
    </location>
</feature>
<dbReference type="EMBL" id="X89514">
    <property type="protein sequence ID" value="CAA61688.1"/>
    <property type="molecule type" value="Genomic_DNA"/>
</dbReference>
<feature type="region of interest" description="Disordered" evidence="1">
    <location>
        <begin position="116"/>
        <end position="153"/>
    </location>
</feature>
<feature type="region of interest" description="Disordered" evidence="1">
    <location>
        <begin position="20"/>
        <end position="39"/>
    </location>
</feature>
<feature type="compositionally biased region" description="Basic and acidic residues" evidence="1">
    <location>
        <begin position="138"/>
        <end position="153"/>
    </location>
</feature>
<accession>E9PA86</accession>
<dbReference type="AlphaFoldDB" id="E9PA86"/>
<gene>
    <name evidence="2" type="primary">L2919</name>
</gene>
<name>E9PA86_YEASX</name>
<reference evidence="2" key="1">
    <citation type="journal article" date="1997" name="Yeast">
        <title>Sequence analysis of a 37.6 kbp cosmid clone from the right arm of Saccharomyces cerevisiae chromosome XII, carrying YAP3, HOG1, SNR6, tRNA-Arg3 and 23 new open reading frames, among which several homologies to proteins involved in cell division control and to mammalian growth factors and other animal proteins are found.</title>
        <authorList>
            <person name="Verhasselt P."/>
            <person name="Volckaert G."/>
        </authorList>
    </citation>
    <scope>NUCLEOTIDE SEQUENCE</scope>
    <source>
        <strain evidence="2">FY23 /RD005</strain>
    </source>
</reference>
<proteinExistence type="predicted"/>